<dbReference type="Proteomes" id="UP001162992">
    <property type="component" value="Chromosome 5"/>
</dbReference>
<organism evidence="1 2">
    <name type="scientific">Diphasiastrum complanatum</name>
    <name type="common">Issler's clubmoss</name>
    <name type="synonym">Lycopodium complanatum</name>
    <dbReference type="NCBI Taxonomy" id="34168"/>
    <lineage>
        <taxon>Eukaryota</taxon>
        <taxon>Viridiplantae</taxon>
        <taxon>Streptophyta</taxon>
        <taxon>Embryophyta</taxon>
        <taxon>Tracheophyta</taxon>
        <taxon>Lycopodiopsida</taxon>
        <taxon>Lycopodiales</taxon>
        <taxon>Lycopodiaceae</taxon>
        <taxon>Lycopodioideae</taxon>
        <taxon>Diphasiastrum</taxon>
    </lineage>
</organism>
<evidence type="ECO:0000313" key="2">
    <source>
        <dbReference type="Proteomes" id="UP001162992"/>
    </source>
</evidence>
<evidence type="ECO:0000313" key="1">
    <source>
        <dbReference type="EMBL" id="KAJ7555907.1"/>
    </source>
</evidence>
<proteinExistence type="predicted"/>
<sequence length="1636" mass="182608">MAPDEELRSAKSKPSADQASSSTGNKSKSSRRRSWHEQHHHLRDEVEVAESLVADAGGSKQVGSHGSDTPAKSKKGDGENHRGVSSGSRSPRRASCEQQQDVQVAEVTHRGSKRRQNQEGEGMASDVVASAWSSKRWRSESGVVLAGPPTPPSPLDRWDGGQPQVEIGVALLPSFESEKQFENSLDASFLDSTGAIGPAIVGKEKAGEGDSKNRKGNVSSSKAAVASKSRPMDVAESFQIDAIISEVSARIKNRVSRKKEVMVGSEQEKGPRKSDKGSVEAGMAQVLDHNVEDSGGSRSRKSGNRHRWDGEFGHKEKEQTNLHPSVHNAIEIRERDKRKEKGEESRDADLSRIEKEHVLEDLEPPATKGKNQDTNKRQTSSEERESQSSEWKIQEELRNIELEKELQNRIRRRKEESSERDRWKDDDRDRESRRLFDRREHRATEQRHKGEHPRRERRDGHRHESKNHREGSKPLGKSREKRQHDTDHRSSRNEDMAHKKDNFEQTQAEDWKVEQGVRERKVQNSKDIPIDSGHQVRSKSYKEETSERERVALQQSISETDDAGKRGEHGQKIARETISMESGMKEMEISRRKGQENGSQVNCEESKILLEDKVRLGNRDERDMEGSSEHPTDQPREHSCGKSRSARRFDHYSADGLMSPYCEIRASPSSRMDGSSPIAEDRVLSMYTYQRSPSPAVFDGSRPLSRVKTGRSDWLEPTYSVSGSSGIQRHREGSLHIRDRVERCRWHTVAEEEVKSGDLGGSRRILDEGRDCSLSPYRSQDYHIPLPPLKPQLSRQEGFSRISAGRNAVDMRNVSNCEEVVLRDREPWRAAFQSGMTTFDMCASDELLPRDRVDRGRHSLQVNRPMCSPMVRVPSLAPLPPPPPFRPGIDNPSIFGPPGGASEEGSASREHGVLDRKLNIPHRRGEAAGTLGPGDAWRGVAISNWTSRNQGPGPGSTFPHYQPHHYGTHPPAMFPGMGRQFSGPPVFGPGGVGRTSMDMSFGGGRFIGPGNRLGDDETFHVQGRASGWHGLGEDDMWPPVLAQVEGREGQGLSNDEHRLGWDRTVGPMGGRPWERDRGAWDSRPRDGNIEFIPRAQIDPPYQGLSSGQGGSWGIPHEVKLGEGKFVDSPGLARGEQEEKCEEFSSKETSEAVLIAKPSEDDKSRKKATASMRTLLSKLDISAELAGPELYKQYISFVSASTAATRPNADVKEETEALVFLDDDCILEVDLEAEALLSQSWMLEKLLPPLPEGAFEDALCRYKKPEEENQIQKSAIGSFILPFNPLPVSCQHLVMQLGKQQPATVKADKLSIVTPSTALADVGTGTVDNITSKVDVDGANGTVISQKLSQSCDISVTPEEAISLIVTEYSIREAVDVKLEEKLHEDSLGYLDNQDLDSCLVEGKQEPCNMQEFVVNNKESMYRDSVVVHDPIVAEEVVTIDPDIHTYSNSHEHAITAVTQFESDCSEVCEPSTVHALVTLVEYSDTAKMGDSFQVEQIVNKEDEEQNVEEIASFCSGDANVLADSNGDINPLMDDHLIEDQQRVRESEEVGNESLECIADVQDQTCLGKHVGLKEAGICIEESVKELACFMFILKRNRIFIRIRTFQLTTWFHRRLDILTFKFPQFIRLQGILWIPC</sequence>
<name>A0ACC2DP71_DIPCM</name>
<comment type="caution">
    <text evidence="1">The sequence shown here is derived from an EMBL/GenBank/DDBJ whole genome shotgun (WGS) entry which is preliminary data.</text>
</comment>
<dbReference type="EMBL" id="CM055096">
    <property type="protein sequence ID" value="KAJ7555907.1"/>
    <property type="molecule type" value="Genomic_DNA"/>
</dbReference>
<keyword evidence="2" id="KW-1185">Reference proteome</keyword>
<accession>A0ACC2DP71</accession>
<protein>
    <submittedName>
        <fullName evidence="1">Uncharacterized protein</fullName>
    </submittedName>
</protein>
<reference evidence="2" key="1">
    <citation type="journal article" date="2024" name="Proc. Natl. Acad. Sci. U.S.A.">
        <title>Extraordinary preservation of gene collinearity over three hundred million years revealed in homosporous lycophytes.</title>
        <authorList>
            <person name="Li C."/>
            <person name="Wickell D."/>
            <person name="Kuo L.Y."/>
            <person name="Chen X."/>
            <person name="Nie B."/>
            <person name="Liao X."/>
            <person name="Peng D."/>
            <person name="Ji J."/>
            <person name="Jenkins J."/>
            <person name="Williams M."/>
            <person name="Shu S."/>
            <person name="Plott C."/>
            <person name="Barry K."/>
            <person name="Rajasekar S."/>
            <person name="Grimwood J."/>
            <person name="Han X."/>
            <person name="Sun S."/>
            <person name="Hou Z."/>
            <person name="He W."/>
            <person name="Dai G."/>
            <person name="Sun C."/>
            <person name="Schmutz J."/>
            <person name="Leebens-Mack J.H."/>
            <person name="Li F.W."/>
            <person name="Wang L."/>
        </authorList>
    </citation>
    <scope>NUCLEOTIDE SEQUENCE [LARGE SCALE GENOMIC DNA]</scope>
    <source>
        <strain evidence="2">cv. PW_Plant_1</strain>
    </source>
</reference>
<gene>
    <name evidence="1" type="ORF">O6H91_05G060400</name>
</gene>